<name>A0A8S5PKB9_9CAUD</name>
<proteinExistence type="predicted"/>
<organism evidence="1">
    <name type="scientific">Siphoviridae sp. ctL0q1</name>
    <dbReference type="NCBI Taxonomy" id="2825449"/>
    <lineage>
        <taxon>Viruses</taxon>
        <taxon>Duplodnaviria</taxon>
        <taxon>Heunggongvirae</taxon>
        <taxon>Uroviricota</taxon>
        <taxon>Caudoviricetes</taxon>
    </lineage>
</organism>
<dbReference type="EMBL" id="BK015443">
    <property type="protein sequence ID" value="DAE06865.1"/>
    <property type="molecule type" value="Genomic_DNA"/>
</dbReference>
<reference evidence="1" key="1">
    <citation type="journal article" date="2021" name="Proc. Natl. Acad. Sci. U.S.A.">
        <title>A Catalog of Tens of Thousands of Viruses from Human Metagenomes Reveals Hidden Associations with Chronic Diseases.</title>
        <authorList>
            <person name="Tisza M.J."/>
            <person name="Buck C.B."/>
        </authorList>
    </citation>
    <scope>NUCLEOTIDE SEQUENCE</scope>
    <source>
        <strain evidence="1">CtL0q1</strain>
    </source>
</reference>
<evidence type="ECO:0008006" key="2">
    <source>
        <dbReference type="Google" id="ProtNLM"/>
    </source>
</evidence>
<evidence type="ECO:0000313" key="1">
    <source>
        <dbReference type="EMBL" id="DAE06865.1"/>
    </source>
</evidence>
<accession>A0A8S5PKB9</accession>
<sequence>MEFIRFKNDDGIYAVNLTVVSEHVLSMEFEKKIPENYLAGFYQLNKNNNIVEGTYEDFNTLYRAYKDKPLTVEVSNDGTVYVEPEPVKPIVKFYCGIGGALKGDITQSVNDFSELIVPTPTPDENYKFVGWTPEIPKSGEVDAAGKNFTAIFEYVPTFDEVKASKIVELSSACQAAIENGVDIEVDGVTEHFSYKSSEDQSNIKELFDTVATTGLAVFYHCDGGDCKLYTPEQIFNLYGSCALNKTSQETYFNQLRGYIGTLETKEEVTKISFGVTKLTGKYLETYNAAMAQAKKIFDAVVAKTISANSTEGE</sequence>
<protein>
    <recommendedName>
        <fullName evidence="2">Bacterial repeat domain-containing protein</fullName>
    </recommendedName>
</protein>